<dbReference type="AlphaFoldDB" id="A0AB74D3A9"/>
<name>A0AB74D3A9_9BURK</name>
<reference evidence="3 4" key="1">
    <citation type="submission" date="2018-08" db="EMBL/GenBank/DDBJ databases">
        <title>Comparative analysis of Burkholderia isolates from Puerto Rico.</title>
        <authorList>
            <person name="Hall C."/>
            <person name="Sahl J."/>
            <person name="Wagner D."/>
        </authorList>
    </citation>
    <scope>NUCLEOTIDE SEQUENCE [LARGE SCALE GENOMIC DNA]</scope>
    <source>
        <strain evidence="3 4">Bp8964</strain>
    </source>
</reference>
<dbReference type="GO" id="GO:0009289">
    <property type="term" value="C:pilus"/>
    <property type="evidence" value="ECO:0007669"/>
    <property type="project" value="InterPro"/>
</dbReference>
<dbReference type="InterPro" id="IPR008966">
    <property type="entry name" value="Adhesion_dom_sf"/>
</dbReference>
<dbReference type="Proteomes" id="UP000273734">
    <property type="component" value="Unassembled WGS sequence"/>
</dbReference>
<dbReference type="EMBL" id="QTNY01000033">
    <property type="protein sequence ID" value="RQP69347.1"/>
    <property type="molecule type" value="Genomic_DNA"/>
</dbReference>
<dbReference type="SUPFAM" id="SSF49401">
    <property type="entry name" value="Bacterial adhesins"/>
    <property type="match status" value="1"/>
</dbReference>
<dbReference type="Gene3D" id="2.60.40.1090">
    <property type="entry name" value="Fimbrial-type adhesion domain"/>
    <property type="match status" value="1"/>
</dbReference>
<feature type="signal peptide" evidence="1">
    <location>
        <begin position="1"/>
        <end position="22"/>
    </location>
</feature>
<evidence type="ECO:0000313" key="3">
    <source>
        <dbReference type="EMBL" id="RQP69347.1"/>
    </source>
</evidence>
<feature type="domain" description="Fimbrial-type adhesion" evidence="2">
    <location>
        <begin position="193"/>
        <end position="333"/>
    </location>
</feature>
<sequence length="333" mass="36119">MKLHRILLLAAALMLWMPKSYALICTLANSSTVSATTTVDTTIAVPNTQPKGKVLWRQPTQTTSMDCWVDLNGYPGEYIYLYVNPKGVSLGNDLEIGVTFQGRDYLSSSLTGGKLKTDIWVDGCGTHDTCGWQKVRAYFTYSIFIAKKSPAGTAKEGPMASIADYMALQFDGQGGARPGKSYNITVKGLNKLRYIPCESRINISPATIKFDGISAANPKPGQVIVQTPFTIAEVRTCASGSAVYGINAFLTPVNATLADSDTTLVPSDNPSVGINLLRAENLTALTFRKEFVLTPQTSEQSSTHRFLASLKWRTSTPKLGKFNAGAAVEIYYK</sequence>
<dbReference type="RefSeq" id="WP_095412414.1">
    <property type="nucleotide sequence ID" value="NZ_NQMX01000003.1"/>
</dbReference>
<evidence type="ECO:0000256" key="1">
    <source>
        <dbReference type="SAM" id="SignalP"/>
    </source>
</evidence>
<organism evidence="3 4">
    <name type="scientific">Burkholderia ubonensis</name>
    <dbReference type="NCBI Taxonomy" id="101571"/>
    <lineage>
        <taxon>Bacteria</taxon>
        <taxon>Pseudomonadati</taxon>
        <taxon>Pseudomonadota</taxon>
        <taxon>Betaproteobacteria</taxon>
        <taxon>Burkholderiales</taxon>
        <taxon>Burkholderiaceae</taxon>
        <taxon>Burkholderia</taxon>
        <taxon>Burkholderia cepacia complex</taxon>
    </lineage>
</organism>
<evidence type="ECO:0000259" key="2">
    <source>
        <dbReference type="Pfam" id="PF00419"/>
    </source>
</evidence>
<accession>A0AB74D3A9</accession>
<evidence type="ECO:0000313" key="4">
    <source>
        <dbReference type="Proteomes" id="UP000273734"/>
    </source>
</evidence>
<dbReference type="Pfam" id="PF00419">
    <property type="entry name" value="Fimbrial"/>
    <property type="match status" value="1"/>
</dbReference>
<proteinExistence type="predicted"/>
<protein>
    <submittedName>
        <fullName evidence="3">Fimbrial protein</fullName>
    </submittedName>
</protein>
<dbReference type="InterPro" id="IPR000259">
    <property type="entry name" value="Adhesion_dom_fimbrial"/>
</dbReference>
<dbReference type="GO" id="GO:0007155">
    <property type="term" value="P:cell adhesion"/>
    <property type="evidence" value="ECO:0007669"/>
    <property type="project" value="InterPro"/>
</dbReference>
<keyword evidence="1" id="KW-0732">Signal</keyword>
<comment type="caution">
    <text evidence="3">The sequence shown here is derived from an EMBL/GenBank/DDBJ whole genome shotgun (WGS) entry which is preliminary data.</text>
</comment>
<gene>
    <name evidence="3" type="ORF">DF015_32415</name>
</gene>
<dbReference type="InterPro" id="IPR036937">
    <property type="entry name" value="Adhesion_dom_fimbrial_sf"/>
</dbReference>
<feature type="chain" id="PRO_5044494249" evidence="1">
    <location>
        <begin position="23"/>
        <end position="333"/>
    </location>
</feature>